<dbReference type="InterPro" id="IPR027417">
    <property type="entry name" value="P-loop_NTPase"/>
</dbReference>
<feature type="domain" description="Rad50/SbcC-type AAA" evidence="5">
    <location>
        <begin position="6"/>
        <end position="211"/>
    </location>
</feature>
<dbReference type="InterPro" id="IPR038729">
    <property type="entry name" value="Rad50/SbcC_AAA"/>
</dbReference>
<evidence type="ECO:0000259" key="5">
    <source>
        <dbReference type="Pfam" id="PF13476"/>
    </source>
</evidence>
<evidence type="ECO:0000256" key="4">
    <source>
        <dbReference type="SAM" id="Coils"/>
    </source>
</evidence>
<evidence type="ECO:0000256" key="2">
    <source>
        <dbReference type="ARBA" id="ARBA00011322"/>
    </source>
</evidence>
<dbReference type="RefSeq" id="WP_209406833.1">
    <property type="nucleotide sequence ID" value="NZ_JAGIYQ010000011.1"/>
</dbReference>
<comment type="similarity">
    <text evidence="1">Belongs to the SMC family. SbcC subfamily.</text>
</comment>
<keyword evidence="4" id="KW-0175">Coiled coil</keyword>
<evidence type="ECO:0000313" key="6">
    <source>
        <dbReference type="EMBL" id="MBP0726490.1"/>
    </source>
</evidence>
<evidence type="ECO:0000256" key="3">
    <source>
        <dbReference type="ARBA" id="ARBA00013368"/>
    </source>
</evidence>
<evidence type="ECO:0000256" key="1">
    <source>
        <dbReference type="ARBA" id="ARBA00006930"/>
    </source>
</evidence>
<name>A0A940NL69_9BACI</name>
<dbReference type="EMBL" id="JAGIYQ010000011">
    <property type="protein sequence ID" value="MBP0726490.1"/>
    <property type="molecule type" value="Genomic_DNA"/>
</dbReference>
<dbReference type="AlphaFoldDB" id="A0A940NL69"/>
<organism evidence="6 7">
    <name type="scientific">Gottfriedia endophytica</name>
    <dbReference type="NCBI Taxonomy" id="2820819"/>
    <lineage>
        <taxon>Bacteria</taxon>
        <taxon>Bacillati</taxon>
        <taxon>Bacillota</taxon>
        <taxon>Bacilli</taxon>
        <taxon>Bacillales</taxon>
        <taxon>Bacillaceae</taxon>
        <taxon>Gottfriedia</taxon>
    </lineage>
</organism>
<feature type="coiled-coil region" evidence="4">
    <location>
        <begin position="254"/>
        <end position="362"/>
    </location>
</feature>
<dbReference type="PANTHER" id="PTHR32114">
    <property type="entry name" value="ABC TRANSPORTER ABCH.3"/>
    <property type="match status" value="1"/>
</dbReference>
<sequence>MKPINLELLAFGPYKDRVNVDFKNLQQRGLFAITGPTGAGKTTIFDAICFALFGEASGENRNDQALLRSHFADDEVYTSVELRFELKGKQYIIFRQRGHQKKQNKGVTGDKIEFYKIENDEKVPYCQEFNKTSIVNKKVEELLGINADQFKQIVLLPQGEFRKLLVSDTKDKEEILRKIFRTELYDKVKDAIGTVKSQISKENEQIKQIIRIKLEVVQELLFENGIDISKSEELNIHQIQSILTDHSTILTDELKLMAENEKLLKEKVESKQQKLFSAEKHNENINRLNVIKELLGKLVEEEVQIQQKKKQLIIAQQAEKVVPYEADLKRLTNHLKQTNEKLMHESNLLEEVKIKIDQLANEMTTLPLKKKDLLSAENQISTLQEVKNVLVEYDLLKENFSKANTQFQVLEQEEKAIKVKVEVVKEKVTGLKNELESLSNVNDLWTEKSILKQKMHLKGGLVKRIVTAITEVSQTLSKQESLKKQVDESMAEVQKIEAEILQQKSAVLAKELKENEACPVCGSLHHPVPATFTGNIHEEEYNVKKEKTINLQNELSVLIGQVTQQQAAIETDKLHFYEEFGEFEFTKESLLAFADEYNQVALELKQLEEKKAVAEQLNKQIKSMEMDLEKLSQVHSEKTNLVEKYHQKVNELKLNLVQLESKLPEDLKTLEEWTKRVLEFEKKIKELSTYIQTIEKTSTELTEQKTIKETTCQHLQTELLRLENEVKQSSNLFDMKLNEYDFKDASQFEEAVKYISFINQYQKDITKFDEERSRLETEKDVREKQSTSMELIDTTLLSEELKLLKIQVDGIVNELIKIEEQNKKTIHLKEELTNYYSEFLQSEQQLSNLTALYNVTKGDNDKMVSFERYVLLDYFEQIIESANLRLDHLSNGQYQLQRKDMVEKGRKQSGLGLEVYDSYTGLARDVKTLSGGEQFNASLCLALGMADIIQAHQGGVTIDTLFIDEGFGSLDDELLTKAIDTLIQLQKTGRLIGVISHVQEVKDAMPAIIEVRKTNQGHSELSVVLK</sequence>
<dbReference type="PANTHER" id="PTHR32114:SF2">
    <property type="entry name" value="ABC TRANSPORTER ABCH.3"/>
    <property type="match status" value="1"/>
</dbReference>
<feature type="coiled-coil region" evidence="4">
    <location>
        <begin position="758"/>
        <end position="821"/>
    </location>
</feature>
<feature type="coiled-coil region" evidence="4">
    <location>
        <begin position="393"/>
        <end position="441"/>
    </location>
</feature>
<dbReference type="Gene3D" id="3.40.50.300">
    <property type="entry name" value="P-loop containing nucleotide triphosphate hydrolases"/>
    <property type="match status" value="2"/>
</dbReference>
<dbReference type="SUPFAM" id="SSF52540">
    <property type="entry name" value="P-loop containing nucleoside triphosphate hydrolases"/>
    <property type="match status" value="1"/>
</dbReference>
<dbReference type="GO" id="GO:0006302">
    <property type="term" value="P:double-strand break repair"/>
    <property type="evidence" value="ECO:0007669"/>
    <property type="project" value="InterPro"/>
</dbReference>
<comment type="caution">
    <text evidence="6">The sequence shown here is derived from an EMBL/GenBank/DDBJ whole genome shotgun (WGS) entry which is preliminary data.</text>
</comment>
<dbReference type="Pfam" id="PF13476">
    <property type="entry name" value="AAA_23"/>
    <property type="match status" value="1"/>
</dbReference>
<feature type="coiled-coil region" evidence="4">
    <location>
        <begin position="590"/>
        <end position="662"/>
    </location>
</feature>
<proteinExistence type="inferred from homology"/>
<accession>A0A940NL69</accession>
<comment type="subunit">
    <text evidence="2">Heterodimer of SbcC and SbcD.</text>
</comment>
<keyword evidence="7" id="KW-1185">Reference proteome</keyword>
<protein>
    <recommendedName>
        <fullName evidence="3">Nuclease SbcCD subunit C</fullName>
    </recommendedName>
</protein>
<dbReference type="Proteomes" id="UP000682134">
    <property type="component" value="Unassembled WGS sequence"/>
</dbReference>
<evidence type="ECO:0000313" key="7">
    <source>
        <dbReference type="Proteomes" id="UP000682134"/>
    </source>
</evidence>
<dbReference type="GO" id="GO:0016887">
    <property type="term" value="F:ATP hydrolysis activity"/>
    <property type="evidence" value="ECO:0007669"/>
    <property type="project" value="InterPro"/>
</dbReference>
<gene>
    <name evidence="6" type="ORF">J5Y03_15120</name>
</gene>
<dbReference type="Pfam" id="PF13558">
    <property type="entry name" value="SbcC_Walker_B"/>
    <property type="match status" value="1"/>
</dbReference>
<feature type="coiled-coil region" evidence="4">
    <location>
        <begin position="479"/>
        <end position="506"/>
    </location>
</feature>
<reference evidence="6" key="1">
    <citation type="submission" date="2021-04" db="EMBL/GenBank/DDBJ databases">
        <title>Genome seq and assembly of Bacillus sp.</title>
        <authorList>
            <person name="Chhetri G."/>
        </authorList>
    </citation>
    <scope>NUCLEOTIDE SEQUENCE</scope>
    <source>
        <strain evidence="6">RG28</strain>
    </source>
</reference>